<evidence type="ECO:0000313" key="4">
    <source>
        <dbReference type="Proteomes" id="UP001183202"/>
    </source>
</evidence>
<feature type="transmembrane region" description="Helical" evidence="2">
    <location>
        <begin position="12"/>
        <end position="34"/>
    </location>
</feature>
<comment type="caution">
    <text evidence="3">The sequence shown here is derived from an EMBL/GenBank/DDBJ whole genome shotgun (WGS) entry which is preliminary data.</text>
</comment>
<dbReference type="SUPFAM" id="SSF55781">
    <property type="entry name" value="GAF domain-like"/>
    <property type="match status" value="1"/>
</dbReference>
<evidence type="ECO:0000256" key="1">
    <source>
        <dbReference type="SAM" id="Coils"/>
    </source>
</evidence>
<keyword evidence="2" id="KW-0472">Membrane</keyword>
<feature type="coiled-coil region" evidence="1">
    <location>
        <begin position="200"/>
        <end position="230"/>
    </location>
</feature>
<evidence type="ECO:0000256" key="2">
    <source>
        <dbReference type="SAM" id="Phobius"/>
    </source>
</evidence>
<protein>
    <recommendedName>
        <fullName evidence="5">Signal transduction histidine kinase</fullName>
    </recommendedName>
</protein>
<dbReference type="EMBL" id="JAVREJ010000007">
    <property type="protein sequence ID" value="MDT0350372.1"/>
    <property type="molecule type" value="Genomic_DNA"/>
</dbReference>
<keyword evidence="2" id="KW-0812">Transmembrane</keyword>
<keyword evidence="4" id="KW-1185">Reference proteome</keyword>
<dbReference type="RefSeq" id="WP_311556406.1">
    <property type="nucleotide sequence ID" value="NZ_JAVREJ010000007.1"/>
</dbReference>
<accession>A0ABU2N8V2</accession>
<gene>
    <name evidence="3" type="ORF">RM445_12640</name>
</gene>
<keyword evidence="2" id="KW-1133">Transmembrane helix</keyword>
<dbReference type="Proteomes" id="UP001183202">
    <property type="component" value="Unassembled WGS sequence"/>
</dbReference>
<name>A0ABU2N8V2_9PSEU</name>
<sequence length="439" mass="46967">MNRALTARLLRLLLVAGWTGTVFVFLVLLLDRVAGEGQRLLLPFLAAGTAAVGLVAAREPLDRLVRGLTHHRLTTPYSVLAQTTARVGAGSLEEALPGLAQVLAEGTDAQRAVVWLVVDDRLVATATFPADGRPPDVADNLAVLLARPDTDHVVPVLDGTELRAALAIGKPDAPITPADQRLMQDVADGAGLLLRSVQRRVELQERVRQADELAVQLRESRRRLTRAREVERRRLIGELSHATTDRLDALHGALDEAVDGLRADSDAAATGGPPETVDALSRARVALDELLDRFRVIARGVYPAVLRDQGPAAALDEVIADLPRSVRLTGEVAERLGWEVESGIYYLAAAAVTHLGDRPARTELHVHLEHHDERLSVRVDDPELGPGSAVALRGELAGDIERLAALGGDVDVAEYAAGVTIVAWLPDRLEPLVGSGTGP</sequence>
<evidence type="ECO:0000313" key="3">
    <source>
        <dbReference type="EMBL" id="MDT0350372.1"/>
    </source>
</evidence>
<proteinExistence type="predicted"/>
<evidence type="ECO:0008006" key="5">
    <source>
        <dbReference type="Google" id="ProtNLM"/>
    </source>
</evidence>
<reference evidence="4" key="1">
    <citation type="submission" date="2023-07" db="EMBL/GenBank/DDBJ databases">
        <title>30 novel species of actinomycetes from the DSMZ collection.</title>
        <authorList>
            <person name="Nouioui I."/>
        </authorList>
    </citation>
    <scope>NUCLEOTIDE SEQUENCE [LARGE SCALE GENOMIC DNA]</scope>
    <source>
        <strain evidence="4">DSM 45834</strain>
    </source>
</reference>
<organism evidence="3 4">
    <name type="scientific">Pseudonocardia charpentierae</name>
    <dbReference type="NCBI Taxonomy" id="3075545"/>
    <lineage>
        <taxon>Bacteria</taxon>
        <taxon>Bacillati</taxon>
        <taxon>Actinomycetota</taxon>
        <taxon>Actinomycetes</taxon>
        <taxon>Pseudonocardiales</taxon>
        <taxon>Pseudonocardiaceae</taxon>
        <taxon>Pseudonocardia</taxon>
    </lineage>
</organism>
<keyword evidence="1" id="KW-0175">Coiled coil</keyword>